<dbReference type="Pfam" id="PF06810">
    <property type="entry name" value="Phage_scaffold"/>
    <property type="match status" value="1"/>
</dbReference>
<dbReference type="AlphaFoldDB" id="A0A1I0K433"/>
<keyword evidence="1" id="KW-0175">Coiled coil</keyword>
<evidence type="ECO:0000313" key="3">
    <source>
        <dbReference type="Proteomes" id="UP000182121"/>
    </source>
</evidence>
<dbReference type="RefSeq" id="WP_074664388.1">
    <property type="nucleotide sequence ID" value="NZ_FOIO01000089.1"/>
</dbReference>
<evidence type="ECO:0000256" key="1">
    <source>
        <dbReference type="SAM" id="Coils"/>
    </source>
</evidence>
<dbReference type="InterPro" id="IPR009636">
    <property type="entry name" value="SCAF"/>
</dbReference>
<comment type="caution">
    <text evidence="2">The sequence shown here is derived from an EMBL/GenBank/DDBJ whole genome shotgun (WGS) entry which is preliminary data.</text>
</comment>
<gene>
    <name evidence="2" type="ORF">SAMN05216521_10892</name>
</gene>
<reference evidence="2 3" key="1">
    <citation type="submission" date="2016-10" db="EMBL/GenBank/DDBJ databases">
        <authorList>
            <person name="Varghese N."/>
            <person name="Submissions S."/>
        </authorList>
    </citation>
    <scope>NUCLEOTIDE SEQUENCE [LARGE SCALE GENOMIC DNA]</scope>
    <source>
        <strain evidence="2 3">NLAE-zl-C196</strain>
    </source>
</reference>
<feature type="coiled-coil region" evidence="1">
    <location>
        <begin position="20"/>
        <end position="81"/>
    </location>
</feature>
<proteinExistence type="predicted"/>
<sequence length="195" mass="21635">MKRKFLEDMGLTKEQVDSIMAENDSDVEAAKGELEQTKAELEQTKTQLQEANTTIDGFKDYDQVKAQVEEYKTKYEQSKTEYEARIADMQFDTSLEAAITAAGGRNAKAIKALLDVDTLKASKDQTADIKAAIEACQKENGYLFGATEPINNPVGSTKGAALGITKEQFKAMGYKERLDLKQNNPEKYTELKGDN</sequence>
<dbReference type="Proteomes" id="UP000182121">
    <property type="component" value="Unassembled WGS sequence"/>
</dbReference>
<protein>
    <submittedName>
        <fullName evidence="2">Phage minor structural protein GP20</fullName>
    </submittedName>
</protein>
<organism evidence="2 3">
    <name type="scientific">Enterocloster clostridioformis</name>
    <dbReference type="NCBI Taxonomy" id="1531"/>
    <lineage>
        <taxon>Bacteria</taxon>
        <taxon>Bacillati</taxon>
        <taxon>Bacillota</taxon>
        <taxon>Clostridia</taxon>
        <taxon>Lachnospirales</taxon>
        <taxon>Lachnospiraceae</taxon>
        <taxon>Enterocloster</taxon>
    </lineage>
</organism>
<evidence type="ECO:0000313" key="2">
    <source>
        <dbReference type="EMBL" id="SEU18431.1"/>
    </source>
</evidence>
<name>A0A1I0K433_9FIRM</name>
<dbReference type="EMBL" id="FOIO01000089">
    <property type="protein sequence ID" value="SEU18431.1"/>
    <property type="molecule type" value="Genomic_DNA"/>
</dbReference>
<accession>A0A1I0K433</accession>